<proteinExistence type="predicted"/>
<dbReference type="InterPro" id="IPR000873">
    <property type="entry name" value="AMP-dep_synth/lig_dom"/>
</dbReference>
<dbReference type="PANTHER" id="PTHR22754:SF32">
    <property type="entry name" value="DISCO-INTERACTING PROTEIN 2"/>
    <property type="match status" value="1"/>
</dbReference>
<comment type="caution">
    <text evidence="3">The sequence shown here is derived from an EMBL/GenBank/DDBJ whole genome shotgun (WGS) entry which is preliminary data.</text>
</comment>
<feature type="compositionally biased region" description="Polar residues" evidence="1">
    <location>
        <begin position="112"/>
        <end position="122"/>
    </location>
</feature>
<name>A0A5B7D455_PORTR</name>
<evidence type="ECO:0000313" key="3">
    <source>
        <dbReference type="EMBL" id="MPC15704.1"/>
    </source>
</evidence>
<evidence type="ECO:0000313" key="4">
    <source>
        <dbReference type="Proteomes" id="UP000324222"/>
    </source>
</evidence>
<reference evidence="3 4" key="1">
    <citation type="submission" date="2019-05" db="EMBL/GenBank/DDBJ databases">
        <title>Another draft genome of Portunus trituberculatus and its Hox gene families provides insights of decapod evolution.</title>
        <authorList>
            <person name="Jeong J.-H."/>
            <person name="Song I."/>
            <person name="Kim S."/>
            <person name="Choi T."/>
            <person name="Kim D."/>
            <person name="Ryu S."/>
            <person name="Kim W."/>
        </authorList>
    </citation>
    <scope>NUCLEOTIDE SEQUENCE [LARGE SCALE GENOMIC DNA]</scope>
    <source>
        <tissue evidence="3">Muscle</tissue>
    </source>
</reference>
<dbReference type="PANTHER" id="PTHR22754">
    <property type="entry name" value="DISCO-INTERACTING PROTEIN 2 DIP2 -RELATED"/>
    <property type="match status" value="1"/>
</dbReference>
<evidence type="ECO:0000256" key="1">
    <source>
        <dbReference type="SAM" id="MobiDB-lite"/>
    </source>
</evidence>
<accession>A0A5B7D455</accession>
<dbReference type="Pfam" id="PF00501">
    <property type="entry name" value="AMP-binding"/>
    <property type="match status" value="1"/>
</dbReference>
<dbReference type="OrthoDB" id="69964at2759"/>
<sequence>MMSAFSFLGSLSNGGEEERRRREMTDVPDPMRSITSCESLGAVLLCLTSEQQAGTSLPRQPCSVSDLTCWMEKSHMESSHSAISQPPDVTNNTGSGNARMPRDDRITRYSGPASSRQSSSDAENWRGTGRWKVSNKIQQLLNTLKRPKRRPLPEFYLDDEEDLEIAANPKDPNAPKPEGMVMTPARGEQLVKMAYNLLTRLGGRGEGTVMPGDRVALVYPNNDPVSFMCAFYACLQAGLVPVPIEVPLSRRDAGSQQIGFLLGSCGVSVALTSEACFKGIPKTSAGEVVSFKGWPKLTWFITDHLPKPPKDWQTPPRHSDDTAAYIEVRRPGRWCLVLAGPRQYKAHVTLHSHFNVAIRA</sequence>
<feature type="region of interest" description="Disordered" evidence="1">
    <location>
        <begin position="1"/>
        <end position="33"/>
    </location>
</feature>
<dbReference type="EMBL" id="VSRR010000448">
    <property type="protein sequence ID" value="MPC15704.1"/>
    <property type="molecule type" value="Genomic_DNA"/>
</dbReference>
<keyword evidence="4" id="KW-1185">Reference proteome</keyword>
<dbReference type="SUPFAM" id="SSF56801">
    <property type="entry name" value="Acetyl-CoA synthetase-like"/>
    <property type="match status" value="1"/>
</dbReference>
<evidence type="ECO:0000259" key="2">
    <source>
        <dbReference type="Pfam" id="PF00501"/>
    </source>
</evidence>
<feature type="domain" description="AMP-dependent synthetase/ligase" evidence="2">
    <location>
        <begin position="209"/>
        <end position="324"/>
    </location>
</feature>
<dbReference type="InterPro" id="IPR042099">
    <property type="entry name" value="ANL_N_sf"/>
</dbReference>
<protein>
    <submittedName>
        <fullName evidence="3">Disco-interacting protein 2</fullName>
    </submittedName>
</protein>
<feature type="compositionally biased region" description="Polar residues" evidence="1">
    <location>
        <begin position="79"/>
        <end position="96"/>
    </location>
</feature>
<feature type="region of interest" description="Disordered" evidence="1">
    <location>
        <begin position="77"/>
        <end position="127"/>
    </location>
</feature>
<dbReference type="AlphaFoldDB" id="A0A5B7D455"/>
<dbReference type="Proteomes" id="UP000324222">
    <property type="component" value="Unassembled WGS sequence"/>
</dbReference>
<organism evidence="3 4">
    <name type="scientific">Portunus trituberculatus</name>
    <name type="common">Swimming crab</name>
    <name type="synonym">Neptunus trituberculatus</name>
    <dbReference type="NCBI Taxonomy" id="210409"/>
    <lineage>
        <taxon>Eukaryota</taxon>
        <taxon>Metazoa</taxon>
        <taxon>Ecdysozoa</taxon>
        <taxon>Arthropoda</taxon>
        <taxon>Crustacea</taxon>
        <taxon>Multicrustacea</taxon>
        <taxon>Malacostraca</taxon>
        <taxon>Eumalacostraca</taxon>
        <taxon>Eucarida</taxon>
        <taxon>Decapoda</taxon>
        <taxon>Pleocyemata</taxon>
        <taxon>Brachyura</taxon>
        <taxon>Eubrachyura</taxon>
        <taxon>Portunoidea</taxon>
        <taxon>Portunidae</taxon>
        <taxon>Portuninae</taxon>
        <taxon>Portunus</taxon>
    </lineage>
</organism>
<feature type="compositionally biased region" description="Basic and acidic residues" evidence="1">
    <location>
        <begin position="16"/>
        <end position="25"/>
    </location>
</feature>
<dbReference type="Gene3D" id="3.40.50.12780">
    <property type="entry name" value="N-terminal domain of ligase-like"/>
    <property type="match status" value="1"/>
</dbReference>
<gene>
    <name evidence="3" type="primary">DIP2_0</name>
    <name evidence="3" type="ORF">E2C01_008503</name>
</gene>